<dbReference type="Proteomes" id="UP000734854">
    <property type="component" value="Unassembled WGS sequence"/>
</dbReference>
<feature type="compositionally biased region" description="Polar residues" evidence="2">
    <location>
        <begin position="235"/>
        <end position="248"/>
    </location>
</feature>
<feature type="compositionally biased region" description="Low complexity" evidence="2">
    <location>
        <begin position="276"/>
        <end position="287"/>
    </location>
</feature>
<dbReference type="GO" id="GO:0009630">
    <property type="term" value="P:gravitropism"/>
    <property type="evidence" value="ECO:0007669"/>
    <property type="project" value="TreeGrafter"/>
</dbReference>
<dbReference type="GO" id="GO:0005634">
    <property type="term" value="C:nucleus"/>
    <property type="evidence" value="ECO:0007669"/>
    <property type="project" value="TreeGrafter"/>
</dbReference>
<evidence type="ECO:0000313" key="4">
    <source>
        <dbReference type="Proteomes" id="UP000734854"/>
    </source>
</evidence>
<keyword evidence="1" id="KW-0175">Coiled coil</keyword>
<protein>
    <submittedName>
        <fullName evidence="3">Uncharacterized protein</fullName>
    </submittedName>
</protein>
<feature type="region of interest" description="Disordered" evidence="2">
    <location>
        <begin position="1"/>
        <end position="32"/>
    </location>
</feature>
<feature type="region of interest" description="Disordered" evidence="2">
    <location>
        <begin position="276"/>
        <end position="300"/>
    </location>
</feature>
<feature type="region of interest" description="Disordered" evidence="2">
    <location>
        <begin position="225"/>
        <end position="248"/>
    </location>
</feature>
<comment type="caution">
    <text evidence="3">The sequence shown here is derived from an EMBL/GenBank/DDBJ whole genome shotgun (WGS) entry which is preliminary data.</text>
</comment>
<evidence type="ECO:0000256" key="1">
    <source>
        <dbReference type="SAM" id="Coils"/>
    </source>
</evidence>
<name>A0A8J5EZW6_ZINOF</name>
<feature type="compositionally biased region" description="Polar residues" evidence="2">
    <location>
        <begin position="291"/>
        <end position="300"/>
    </location>
</feature>
<dbReference type="AlphaFoldDB" id="A0A8J5EZW6"/>
<keyword evidence="4" id="KW-1185">Reference proteome</keyword>
<evidence type="ECO:0000256" key="2">
    <source>
        <dbReference type="SAM" id="MobiDB-lite"/>
    </source>
</evidence>
<gene>
    <name evidence="3" type="ORF">ZIOFF_062085</name>
</gene>
<organism evidence="3 4">
    <name type="scientific">Zingiber officinale</name>
    <name type="common">Ginger</name>
    <name type="synonym">Amomum zingiber</name>
    <dbReference type="NCBI Taxonomy" id="94328"/>
    <lineage>
        <taxon>Eukaryota</taxon>
        <taxon>Viridiplantae</taxon>
        <taxon>Streptophyta</taxon>
        <taxon>Embryophyta</taxon>
        <taxon>Tracheophyta</taxon>
        <taxon>Spermatophyta</taxon>
        <taxon>Magnoliopsida</taxon>
        <taxon>Liliopsida</taxon>
        <taxon>Zingiberales</taxon>
        <taxon>Zingiberaceae</taxon>
        <taxon>Zingiber</taxon>
    </lineage>
</organism>
<evidence type="ECO:0000313" key="3">
    <source>
        <dbReference type="EMBL" id="KAG6478642.1"/>
    </source>
</evidence>
<feature type="compositionally biased region" description="Basic and acidic residues" evidence="2">
    <location>
        <begin position="1"/>
        <end position="12"/>
    </location>
</feature>
<dbReference type="PANTHER" id="PTHR34946">
    <property type="entry name" value="OS03G0310200 PROTEIN"/>
    <property type="match status" value="1"/>
</dbReference>
<feature type="coiled-coil region" evidence="1">
    <location>
        <begin position="39"/>
        <end position="80"/>
    </location>
</feature>
<proteinExistence type="predicted"/>
<dbReference type="EMBL" id="JACMSC010000017">
    <property type="protein sequence ID" value="KAG6478642.1"/>
    <property type="molecule type" value="Genomic_DNA"/>
</dbReference>
<sequence>MEEDDQRERRPVLDLNLSISTGSRPPPSQEPTRAAALENAHAARLREMARRELQLAEQDLARARLIWERASEEMEKAERMKGIAAGMNSACLEITCRNCHRRRFYSDCRWNHGQAAPAACGGGRANLGVVSFSRQAAGDLRAASCDEEGGDVRGEEEAAIAIGEETLDASRDNCPICCHTLLSKSPLPDDRRRERHLTNDATLKVDNGLTRPIVRLNRCPLDAPNLGSPDRSIHGQVSRSIPGQVSKSSTGQASKIFLGQISRAFLGQTSRAFLGQTSRSSTGQTSRIFPGQTSRTFPGQTSRAFLGQTSRAFLCQTSRVFLGQAFRSFPGQASITPTGRCPRLSPQCEL</sequence>
<accession>A0A8J5EZW6</accession>
<dbReference type="PANTHER" id="PTHR34946:SF2">
    <property type="entry name" value="OS04G0386300 PROTEIN"/>
    <property type="match status" value="1"/>
</dbReference>
<reference evidence="3 4" key="1">
    <citation type="submission" date="2020-08" db="EMBL/GenBank/DDBJ databases">
        <title>Plant Genome Project.</title>
        <authorList>
            <person name="Zhang R.-G."/>
        </authorList>
    </citation>
    <scope>NUCLEOTIDE SEQUENCE [LARGE SCALE GENOMIC DNA]</scope>
    <source>
        <tissue evidence="3">Rhizome</tissue>
    </source>
</reference>